<gene>
    <name evidence="1" type="ORF">BKA15_005174</name>
</gene>
<evidence type="ECO:0000313" key="1">
    <source>
        <dbReference type="EMBL" id="NYE73845.1"/>
    </source>
</evidence>
<dbReference type="Proteomes" id="UP000569914">
    <property type="component" value="Unassembled WGS sequence"/>
</dbReference>
<dbReference type="AlphaFoldDB" id="A0A7Y9LEF7"/>
<accession>A0A7Y9LEF7</accession>
<keyword evidence="2" id="KW-1185">Reference proteome</keyword>
<sequence length="83" mass="8523">MTAARRGVENRGDGFGWGDGDVLLIVDDNPAEECPVEHAAFGWSTLSVEVGEVVEQVEDGIEAVAGAVVGGAECFESTGGSLQ</sequence>
<comment type="caution">
    <text evidence="1">The sequence shown here is derived from an EMBL/GenBank/DDBJ whole genome shotgun (WGS) entry which is preliminary data.</text>
</comment>
<proteinExistence type="predicted"/>
<name>A0A7Y9LEF7_9ACTN</name>
<protein>
    <submittedName>
        <fullName evidence="1">Uncharacterized protein</fullName>
    </submittedName>
</protein>
<evidence type="ECO:0000313" key="2">
    <source>
        <dbReference type="Proteomes" id="UP000569914"/>
    </source>
</evidence>
<organism evidence="1 2">
    <name type="scientific">Microlunatus parietis</name>
    <dbReference type="NCBI Taxonomy" id="682979"/>
    <lineage>
        <taxon>Bacteria</taxon>
        <taxon>Bacillati</taxon>
        <taxon>Actinomycetota</taxon>
        <taxon>Actinomycetes</taxon>
        <taxon>Propionibacteriales</taxon>
        <taxon>Propionibacteriaceae</taxon>
        <taxon>Microlunatus</taxon>
    </lineage>
</organism>
<reference evidence="1 2" key="1">
    <citation type="submission" date="2020-07" db="EMBL/GenBank/DDBJ databases">
        <title>Sequencing the genomes of 1000 actinobacteria strains.</title>
        <authorList>
            <person name="Klenk H.-P."/>
        </authorList>
    </citation>
    <scope>NUCLEOTIDE SEQUENCE [LARGE SCALE GENOMIC DNA]</scope>
    <source>
        <strain evidence="1 2">DSM 22083</strain>
    </source>
</reference>
<dbReference type="EMBL" id="JACCBU010000001">
    <property type="protein sequence ID" value="NYE73845.1"/>
    <property type="molecule type" value="Genomic_DNA"/>
</dbReference>
<dbReference type="RefSeq" id="WP_179755652.1">
    <property type="nucleotide sequence ID" value="NZ_JACCBU010000001.1"/>
</dbReference>